<dbReference type="EMBL" id="CYZT01001038">
    <property type="protein sequence ID" value="CUQ39539.1"/>
    <property type="molecule type" value="Genomic_DNA"/>
</dbReference>
<evidence type="ECO:0000313" key="1">
    <source>
        <dbReference type="EMBL" id="CUQ39539.1"/>
    </source>
</evidence>
<gene>
    <name evidence="1" type="ORF">ERS852411_04352</name>
</gene>
<dbReference type="Proteomes" id="UP000095746">
    <property type="component" value="Unassembled WGS sequence"/>
</dbReference>
<dbReference type="AlphaFoldDB" id="A0A174W8V1"/>
<accession>A0A174W8V1</accession>
<reference evidence="1 2" key="1">
    <citation type="submission" date="2015-09" db="EMBL/GenBank/DDBJ databases">
        <authorList>
            <consortium name="Pathogen Informatics"/>
        </authorList>
    </citation>
    <scope>NUCLEOTIDE SEQUENCE [LARGE SCALE GENOMIC DNA]</scope>
    <source>
        <strain evidence="1 2">2789STDY5608854</strain>
    </source>
</reference>
<sequence length="70" mass="7570">MSTVAKVATAVLGPSGWGMPAERRVLSKMLELKTKEEAITAAVFGSWADSPSTYTRRATNWARSLRWGGA</sequence>
<evidence type="ECO:0000313" key="2">
    <source>
        <dbReference type="Proteomes" id="UP000095746"/>
    </source>
</evidence>
<name>A0A174W8V1_FLAPL</name>
<proteinExistence type="predicted"/>
<protein>
    <submittedName>
        <fullName evidence="1">Uncharacterized protein</fullName>
    </submittedName>
</protein>
<organism evidence="1 2">
    <name type="scientific">Flavonifractor plautii</name>
    <name type="common">Fusobacterium plautii</name>
    <dbReference type="NCBI Taxonomy" id="292800"/>
    <lineage>
        <taxon>Bacteria</taxon>
        <taxon>Bacillati</taxon>
        <taxon>Bacillota</taxon>
        <taxon>Clostridia</taxon>
        <taxon>Eubacteriales</taxon>
        <taxon>Oscillospiraceae</taxon>
        <taxon>Flavonifractor</taxon>
    </lineage>
</organism>